<dbReference type="PANTHER" id="PTHR35342:SF5">
    <property type="entry name" value="TRICARBOXYLIC TRANSPORT PROTEIN"/>
    <property type="match status" value="1"/>
</dbReference>
<feature type="transmembrane region" description="Helical" evidence="1">
    <location>
        <begin position="395"/>
        <end position="423"/>
    </location>
</feature>
<dbReference type="EMBL" id="VUNN01000001">
    <property type="protein sequence ID" value="MSU05379.1"/>
    <property type="molecule type" value="Genomic_DNA"/>
</dbReference>
<feature type="transmembrane region" description="Helical" evidence="1">
    <location>
        <begin position="245"/>
        <end position="278"/>
    </location>
</feature>
<feature type="transmembrane region" description="Helical" evidence="1">
    <location>
        <begin position="136"/>
        <end position="157"/>
    </location>
</feature>
<keyword evidence="1" id="KW-0812">Transmembrane</keyword>
<keyword evidence="1" id="KW-0472">Membrane</keyword>
<dbReference type="PANTHER" id="PTHR35342">
    <property type="entry name" value="TRICARBOXYLIC TRANSPORT PROTEIN"/>
    <property type="match status" value="1"/>
</dbReference>
<comment type="caution">
    <text evidence="3">The sequence shown here is derived from an EMBL/GenBank/DDBJ whole genome shotgun (WGS) entry which is preliminary data.</text>
</comment>
<feature type="transmembrane region" description="Helical" evidence="1">
    <location>
        <begin position="107"/>
        <end position="129"/>
    </location>
</feature>
<evidence type="ECO:0000313" key="3">
    <source>
        <dbReference type="EMBL" id="MSU05379.1"/>
    </source>
</evidence>
<evidence type="ECO:0000259" key="2">
    <source>
        <dbReference type="Pfam" id="PF01970"/>
    </source>
</evidence>
<sequence length="497" mass="51084">MFANLIAGFINVLQPFNFLMAVFGTVAGVVIGALPGLSGSTGIILLLPLVYKIDASAALLLLCGLFCGSMYGGSISAILLNTPGTPSATATLLDGYPMTQNGDAGRALGISAVSSFIGGLVSAICLALIAPQLAKVALSFTSPDFFALSIFGLSIMASTGKDTVKGLIAGFIGLLISTVGVDQVAGIDRFTFGNVRLMRGLQLLPVLIGVFALSEVFTIVQKGGEREGAAASQRVGRVIPTKADFSALLVSAIVGGLIGVFIGIIPGTGGAISCFLAYQVAKKISKRGDQFGTGVPEGIAAPEASNNGTTGGALIPMLCLGVPGDTVTSVMLGALTLIGVRPGPQMFVEPEGITIVYAILAGMIIIQFIMLLTGLGCAKVSPSILKIPQTVLLPIIAALCIVGAFSNSNNLFDVLIAICFGILGFGMKKFGYPGAPLVLGIVLGPIAESNLNRALILSENSWSTFVTHPISCVFLILSLVIIVFSVIKNIKDKKESR</sequence>
<dbReference type="Proteomes" id="UP000460549">
    <property type="component" value="Unassembled WGS sequence"/>
</dbReference>
<feature type="transmembrane region" description="Helical" evidence="1">
    <location>
        <begin position="20"/>
        <end position="47"/>
    </location>
</feature>
<name>A0A7X2PAL6_9SPIO</name>
<feature type="transmembrane region" description="Helical" evidence="1">
    <location>
        <begin position="467"/>
        <end position="487"/>
    </location>
</feature>
<evidence type="ECO:0000313" key="4">
    <source>
        <dbReference type="Proteomes" id="UP000460549"/>
    </source>
</evidence>
<accession>A0A7X2PAL6</accession>
<feature type="domain" description="DUF112" evidence="2">
    <location>
        <begin position="19"/>
        <end position="439"/>
    </location>
</feature>
<gene>
    <name evidence="3" type="ORF">FYJ80_01080</name>
</gene>
<feature type="transmembrane region" description="Helical" evidence="1">
    <location>
        <begin position="59"/>
        <end position="80"/>
    </location>
</feature>
<dbReference type="AlphaFoldDB" id="A0A7X2PAL6"/>
<keyword evidence="4" id="KW-1185">Reference proteome</keyword>
<feature type="transmembrane region" description="Helical" evidence="1">
    <location>
        <begin position="163"/>
        <end position="181"/>
    </location>
</feature>
<reference evidence="3 4" key="1">
    <citation type="submission" date="2019-08" db="EMBL/GenBank/DDBJ databases">
        <title>In-depth cultivation of the pig gut microbiome towards novel bacterial diversity and tailored functional studies.</title>
        <authorList>
            <person name="Wylensek D."/>
            <person name="Hitch T.C.A."/>
            <person name="Clavel T."/>
        </authorList>
    </citation>
    <scope>NUCLEOTIDE SEQUENCE [LARGE SCALE GENOMIC DNA]</scope>
    <source>
        <strain evidence="3 4">NM-380-WT-3C1</strain>
    </source>
</reference>
<evidence type="ECO:0000256" key="1">
    <source>
        <dbReference type="SAM" id="Phobius"/>
    </source>
</evidence>
<feature type="transmembrane region" description="Helical" evidence="1">
    <location>
        <begin position="355"/>
        <end position="375"/>
    </location>
</feature>
<dbReference type="InterPro" id="IPR002823">
    <property type="entry name" value="DUF112_TM"/>
</dbReference>
<dbReference type="RefSeq" id="WP_154424275.1">
    <property type="nucleotide sequence ID" value="NZ_VUNN01000001.1"/>
</dbReference>
<dbReference type="Pfam" id="PF01970">
    <property type="entry name" value="TctA"/>
    <property type="match status" value="1"/>
</dbReference>
<organism evidence="3 4">
    <name type="scientific">Bullifex porci</name>
    <dbReference type="NCBI Taxonomy" id="2606638"/>
    <lineage>
        <taxon>Bacteria</taxon>
        <taxon>Pseudomonadati</taxon>
        <taxon>Spirochaetota</taxon>
        <taxon>Spirochaetia</taxon>
        <taxon>Spirochaetales</taxon>
        <taxon>Spirochaetaceae</taxon>
        <taxon>Bullifex</taxon>
    </lineage>
</organism>
<proteinExistence type="predicted"/>
<protein>
    <submittedName>
        <fullName evidence="3">C4-dicarboxylate ABC transporter permease</fullName>
    </submittedName>
</protein>
<feature type="transmembrane region" description="Helical" evidence="1">
    <location>
        <begin position="201"/>
        <end position="220"/>
    </location>
</feature>
<keyword evidence="1" id="KW-1133">Transmembrane helix</keyword>